<evidence type="ECO:0000313" key="4">
    <source>
        <dbReference type="EMBL" id="KAK3593999.1"/>
    </source>
</evidence>
<evidence type="ECO:0000256" key="1">
    <source>
        <dbReference type="ARBA" id="ARBA00023015"/>
    </source>
</evidence>
<sequence>MEELEKSGIAIDEKERLELDAHILKAVEAQKHLHENIDRIFDKESLLMKQTDIQNKYQLNLRENGGVPPSALLNEEERMRLIYLTLTDMEGTVRGIVRCAKILPEFASLSLEDQASLIKRKR</sequence>
<reference evidence="4" key="2">
    <citation type="journal article" date="2021" name="Genome Biol. Evol.">
        <title>Developing a high-quality reference genome for a parasitic bivalve with doubly uniparental inheritance (Bivalvia: Unionida).</title>
        <authorList>
            <person name="Smith C.H."/>
        </authorList>
    </citation>
    <scope>NUCLEOTIDE SEQUENCE</scope>
    <source>
        <strain evidence="4">CHS0354</strain>
        <tissue evidence="4">Mantle</tissue>
    </source>
</reference>
<name>A0AAE0VXU8_9BIVA</name>
<dbReference type="AlphaFoldDB" id="A0AAE0VXU8"/>
<evidence type="ECO:0000313" key="5">
    <source>
        <dbReference type="Proteomes" id="UP001195483"/>
    </source>
</evidence>
<organism evidence="4 5">
    <name type="scientific">Potamilus streckersoni</name>
    <dbReference type="NCBI Taxonomy" id="2493646"/>
    <lineage>
        <taxon>Eukaryota</taxon>
        <taxon>Metazoa</taxon>
        <taxon>Spiralia</taxon>
        <taxon>Lophotrochozoa</taxon>
        <taxon>Mollusca</taxon>
        <taxon>Bivalvia</taxon>
        <taxon>Autobranchia</taxon>
        <taxon>Heteroconchia</taxon>
        <taxon>Palaeoheterodonta</taxon>
        <taxon>Unionida</taxon>
        <taxon>Unionoidea</taxon>
        <taxon>Unionidae</taxon>
        <taxon>Ambleminae</taxon>
        <taxon>Lampsilini</taxon>
        <taxon>Potamilus</taxon>
    </lineage>
</organism>
<keyword evidence="1" id="KW-0805">Transcription regulation</keyword>
<keyword evidence="3" id="KW-0675">Receptor</keyword>
<gene>
    <name evidence="4" type="ORF">CHS0354_040745</name>
</gene>
<dbReference type="Gene3D" id="1.10.565.10">
    <property type="entry name" value="Retinoid X Receptor"/>
    <property type="match status" value="1"/>
</dbReference>
<dbReference type="InterPro" id="IPR035500">
    <property type="entry name" value="NHR-like_dom_sf"/>
</dbReference>
<keyword evidence="2" id="KW-0804">Transcription</keyword>
<reference evidence="4" key="1">
    <citation type="journal article" date="2021" name="Genome Biol. Evol.">
        <title>A High-Quality Reference Genome for a Parasitic Bivalve with Doubly Uniparental Inheritance (Bivalvia: Unionida).</title>
        <authorList>
            <person name="Smith C.H."/>
        </authorList>
    </citation>
    <scope>NUCLEOTIDE SEQUENCE</scope>
    <source>
        <strain evidence="4">CHS0354</strain>
    </source>
</reference>
<protein>
    <submittedName>
        <fullName evidence="4">Uncharacterized protein</fullName>
    </submittedName>
</protein>
<proteinExistence type="predicted"/>
<keyword evidence="5" id="KW-1185">Reference proteome</keyword>
<dbReference type="EMBL" id="JAEAOA010002342">
    <property type="protein sequence ID" value="KAK3593999.1"/>
    <property type="molecule type" value="Genomic_DNA"/>
</dbReference>
<accession>A0AAE0VXU8</accession>
<evidence type="ECO:0000256" key="2">
    <source>
        <dbReference type="ARBA" id="ARBA00023163"/>
    </source>
</evidence>
<dbReference type="Proteomes" id="UP001195483">
    <property type="component" value="Unassembled WGS sequence"/>
</dbReference>
<reference evidence="4" key="3">
    <citation type="submission" date="2023-05" db="EMBL/GenBank/DDBJ databases">
        <authorList>
            <person name="Smith C.H."/>
        </authorList>
    </citation>
    <scope>NUCLEOTIDE SEQUENCE</scope>
    <source>
        <strain evidence="4">CHS0354</strain>
        <tissue evidence="4">Mantle</tissue>
    </source>
</reference>
<comment type="caution">
    <text evidence="4">The sequence shown here is derived from an EMBL/GenBank/DDBJ whole genome shotgun (WGS) entry which is preliminary data.</text>
</comment>
<dbReference type="SUPFAM" id="SSF48508">
    <property type="entry name" value="Nuclear receptor ligand-binding domain"/>
    <property type="match status" value="1"/>
</dbReference>
<evidence type="ECO:0000256" key="3">
    <source>
        <dbReference type="ARBA" id="ARBA00023170"/>
    </source>
</evidence>